<keyword evidence="1" id="KW-1133">Transmembrane helix</keyword>
<dbReference type="OrthoDB" id="4466064at2"/>
<dbReference type="EMBL" id="CP001737">
    <property type="protein sequence ID" value="ACV79501.1"/>
    <property type="molecule type" value="Genomic_DNA"/>
</dbReference>
<dbReference type="KEGG" id="nml:Namu_3168"/>
<dbReference type="RefSeq" id="WP_015748369.1">
    <property type="nucleotide sequence ID" value="NC_013235.1"/>
</dbReference>
<evidence type="ECO:0000256" key="1">
    <source>
        <dbReference type="SAM" id="Phobius"/>
    </source>
</evidence>
<accession>C8XBZ7</accession>
<evidence type="ECO:0000313" key="3">
    <source>
        <dbReference type="Proteomes" id="UP000002218"/>
    </source>
</evidence>
<dbReference type="Proteomes" id="UP000002218">
    <property type="component" value="Chromosome"/>
</dbReference>
<feature type="transmembrane region" description="Helical" evidence="1">
    <location>
        <begin position="133"/>
        <end position="155"/>
    </location>
</feature>
<organism evidence="2 3">
    <name type="scientific">Nakamurella multipartita (strain ATCC 700099 / DSM 44233 / CIP 104796 / JCM 9543 / NBRC 105858 / Y-104)</name>
    <name type="common">Microsphaera multipartita</name>
    <dbReference type="NCBI Taxonomy" id="479431"/>
    <lineage>
        <taxon>Bacteria</taxon>
        <taxon>Bacillati</taxon>
        <taxon>Actinomycetota</taxon>
        <taxon>Actinomycetes</taxon>
        <taxon>Nakamurellales</taxon>
        <taxon>Nakamurellaceae</taxon>
        <taxon>Nakamurella</taxon>
    </lineage>
</organism>
<feature type="transmembrane region" description="Helical" evidence="1">
    <location>
        <begin position="95"/>
        <end position="112"/>
    </location>
</feature>
<sequence precursor="true">MTTVRVVLAGWRVYLPAVLLTAAAQALLVFADPVPARSWSFAELALASFALVVAAITVIAAAGAGRVRPALPVWVAGLGLVIGAAAVLSPWLAPPLLLVGALVLPPVADGAPRPVRTAFRAFRVIPARAVAGLLVLLVVAVLSWAAALLSGLLVTGPLSAAVTWLWFGVLAVLVLGWSTALYRRAADLSRRVGERPRTGP</sequence>
<evidence type="ECO:0000313" key="2">
    <source>
        <dbReference type="EMBL" id="ACV79501.1"/>
    </source>
</evidence>
<reference evidence="3" key="1">
    <citation type="submission" date="2009-09" db="EMBL/GenBank/DDBJ databases">
        <title>The complete genome of Nakamurella multipartita DSM 44233.</title>
        <authorList>
            <consortium name="US DOE Joint Genome Institute (JGI-PGF)"/>
            <person name="Lucas S."/>
            <person name="Copeland A."/>
            <person name="Lapidus A."/>
            <person name="Glavina del Rio T."/>
            <person name="Dalin E."/>
            <person name="Tice H."/>
            <person name="Bruce D."/>
            <person name="Goodwin L."/>
            <person name="Pitluck S."/>
            <person name="Kyrpides N."/>
            <person name="Mavromatis K."/>
            <person name="Ivanova N."/>
            <person name="Ovchinnikova G."/>
            <person name="Sims D."/>
            <person name="Meincke L."/>
            <person name="Brettin T."/>
            <person name="Detter J.C."/>
            <person name="Han C."/>
            <person name="Larimer F."/>
            <person name="Land M."/>
            <person name="Hauser L."/>
            <person name="Markowitz V."/>
            <person name="Cheng J.-F."/>
            <person name="Hugenholtz P."/>
            <person name="Woyke T."/>
            <person name="Wu D."/>
            <person name="Klenk H.-P."/>
            <person name="Eisen J.A."/>
        </authorList>
    </citation>
    <scope>NUCLEOTIDE SEQUENCE [LARGE SCALE GENOMIC DNA]</scope>
    <source>
        <strain evidence="3">ATCC 700099 / DSM 44233 / CIP 104796 / JCM 9543 / NBRC 105858 / Y-104</strain>
    </source>
</reference>
<gene>
    <name evidence="2" type="ordered locus">Namu_3168</name>
</gene>
<feature type="transmembrane region" description="Helical" evidence="1">
    <location>
        <begin position="41"/>
        <end position="64"/>
    </location>
</feature>
<feature type="transmembrane region" description="Helical" evidence="1">
    <location>
        <begin position="161"/>
        <end position="182"/>
    </location>
</feature>
<dbReference type="AlphaFoldDB" id="C8XBZ7"/>
<dbReference type="InParanoid" id="C8XBZ7"/>
<keyword evidence="1" id="KW-0472">Membrane</keyword>
<feature type="transmembrane region" description="Helical" evidence="1">
    <location>
        <begin position="71"/>
        <end position="89"/>
    </location>
</feature>
<reference evidence="2 3" key="2">
    <citation type="journal article" date="2010" name="Stand. Genomic Sci.">
        <title>Complete genome sequence of Nakamurella multipartita type strain (Y-104).</title>
        <authorList>
            <person name="Tice H."/>
            <person name="Mayilraj S."/>
            <person name="Sims D."/>
            <person name="Lapidus A."/>
            <person name="Nolan M."/>
            <person name="Lucas S."/>
            <person name="Glavina Del Rio T."/>
            <person name="Copeland A."/>
            <person name="Cheng J.F."/>
            <person name="Meincke L."/>
            <person name="Bruce D."/>
            <person name="Goodwin L."/>
            <person name="Pitluck S."/>
            <person name="Ivanova N."/>
            <person name="Mavromatis K."/>
            <person name="Ovchinnikova G."/>
            <person name="Pati A."/>
            <person name="Chen A."/>
            <person name="Palaniappan K."/>
            <person name="Land M."/>
            <person name="Hauser L."/>
            <person name="Chang Y.J."/>
            <person name="Jeffries C.D."/>
            <person name="Detter J.C."/>
            <person name="Brettin T."/>
            <person name="Rohde M."/>
            <person name="Goker M."/>
            <person name="Bristow J."/>
            <person name="Eisen J.A."/>
            <person name="Markowitz V."/>
            <person name="Hugenholtz P."/>
            <person name="Kyrpides N.C."/>
            <person name="Klenk H.P."/>
            <person name="Chen F."/>
        </authorList>
    </citation>
    <scope>NUCLEOTIDE SEQUENCE [LARGE SCALE GENOMIC DNA]</scope>
    <source>
        <strain evidence="3">ATCC 700099 / DSM 44233 / CIP 104796 / JCM 9543 / NBRC 105858 / Y-104</strain>
    </source>
</reference>
<keyword evidence="3" id="KW-1185">Reference proteome</keyword>
<proteinExistence type="predicted"/>
<protein>
    <submittedName>
        <fullName evidence="2">Uncharacterized protein</fullName>
    </submittedName>
</protein>
<name>C8XBZ7_NAKMY</name>
<dbReference type="HOGENOM" id="CLU_1358637_0_0_11"/>
<keyword evidence="1" id="KW-0812">Transmembrane</keyword>